<evidence type="ECO:0000256" key="16">
    <source>
        <dbReference type="PIRSR" id="PIRSR603373-2"/>
    </source>
</evidence>
<dbReference type="InterPro" id="IPR007167">
    <property type="entry name" value="Fe-transptr_FeoA-like"/>
</dbReference>
<dbReference type="GO" id="GO:0046914">
    <property type="term" value="F:transition metal ion binding"/>
    <property type="evidence" value="ECO:0007669"/>
    <property type="project" value="InterPro"/>
</dbReference>
<dbReference type="GO" id="GO:0005525">
    <property type="term" value="F:GTP binding"/>
    <property type="evidence" value="ECO:0007669"/>
    <property type="project" value="UniProtKB-KW"/>
</dbReference>
<feature type="binding site" evidence="16">
    <location>
        <position position="137"/>
    </location>
    <ligand>
        <name>Mg(2+)</name>
        <dbReference type="ChEBI" id="CHEBI:18420"/>
        <label>2</label>
    </ligand>
</feature>
<evidence type="ECO:0000313" key="20">
    <source>
        <dbReference type="Proteomes" id="UP000610862"/>
    </source>
</evidence>
<dbReference type="Pfam" id="PF04023">
    <property type="entry name" value="FeoA"/>
    <property type="match status" value="1"/>
</dbReference>
<comment type="similarity">
    <text evidence="17">Belongs to the TRAFAC class TrmE-Era-EngA-EngB-Septin-like GTPase superfamily. FeoB GTPase (TC 9.A.8) family.</text>
</comment>
<dbReference type="InterPro" id="IPR030389">
    <property type="entry name" value="G_FEOB_dom"/>
</dbReference>
<feature type="transmembrane region" description="Helical" evidence="17">
    <location>
        <begin position="632"/>
        <end position="650"/>
    </location>
</feature>
<dbReference type="Gene3D" id="1.10.287.1770">
    <property type="match status" value="1"/>
</dbReference>
<dbReference type="InterPro" id="IPR003373">
    <property type="entry name" value="Fe2_transport_prot-B"/>
</dbReference>
<evidence type="ECO:0000256" key="8">
    <source>
        <dbReference type="ARBA" id="ARBA00022741"/>
    </source>
</evidence>
<dbReference type="NCBIfam" id="TIGR00437">
    <property type="entry name" value="feoB"/>
    <property type="match status" value="1"/>
</dbReference>
<organism evidence="19 20">
    <name type="scientific">Lentihominibacter hominis</name>
    <dbReference type="NCBI Taxonomy" id="2763645"/>
    <lineage>
        <taxon>Bacteria</taxon>
        <taxon>Bacillati</taxon>
        <taxon>Bacillota</taxon>
        <taxon>Clostridia</taxon>
        <taxon>Peptostreptococcales</taxon>
        <taxon>Anaerovoracaceae</taxon>
        <taxon>Lentihominibacter</taxon>
    </lineage>
</organism>
<feature type="binding site" evidence="15">
    <location>
        <begin position="227"/>
        <end position="230"/>
    </location>
    <ligand>
        <name>GTP</name>
        <dbReference type="ChEBI" id="CHEBI:37565"/>
        <label>1</label>
    </ligand>
</feature>
<feature type="binding site" evidence="15">
    <location>
        <begin position="256"/>
        <end position="258"/>
    </location>
    <ligand>
        <name>GTP</name>
        <dbReference type="ChEBI" id="CHEBI:37565"/>
        <label>1</label>
    </ligand>
</feature>
<dbReference type="SUPFAM" id="SSF52540">
    <property type="entry name" value="P-loop containing nucleoside triphosphate hydrolases"/>
    <property type="match status" value="1"/>
</dbReference>
<reference evidence="19" key="1">
    <citation type="submission" date="2020-08" db="EMBL/GenBank/DDBJ databases">
        <title>Genome public.</title>
        <authorList>
            <person name="Liu C."/>
            <person name="Sun Q."/>
        </authorList>
    </citation>
    <scope>NUCLEOTIDE SEQUENCE</scope>
    <source>
        <strain evidence="19">NSJ-24</strain>
    </source>
</reference>
<comment type="caution">
    <text evidence="19">The sequence shown here is derived from an EMBL/GenBank/DDBJ whole genome shotgun (WGS) entry which is preliminary data.</text>
</comment>
<dbReference type="Gene3D" id="3.40.50.300">
    <property type="entry name" value="P-loop containing nucleotide triphosphate hydrolases"/>
    <property type="match status" value="1"/>
</dbReference>
<keyword evidence="13 17" id="KW-0472">Membrane</keyword>
<dbReference type="InterPro" id="IPR050860">
    <property type="entry name" value="FeoB_GTPase"/>
</dbReference>
<dbReference type="Gene3D" id="2.30.30.90">
    <property type="match status" value="1"/>
</dbReference>
<keyword evidence="12 15" id="KW-0342">GTP-binding</keyword>
<keyword evidence="16" id="KW-0460">Magnesium</keyword>
<dbReference type="SMART" id="SM00899">
    <property type="entry name" value="FeoA"/>
    <property type="match status" value="1"/>
</dbReference>
<feature type="binding site" evidence="16">
    <location>
        <position position="133"/>
    </location>
    <ligand>
        <name>Mg(2+)</name>
        <dbReference type="ChEBI" id="CHEBI:18420"/>
        <label>2</label>
    </ligand>
</feature>
<feature type="binding site" evidence="15">
    <location>
        <begin position="122"/>
        <end position="129"/>
    </location>
    <ligand>
        <name>GTP</name>
        <dbReference type="ChEBI" id="CHEBI:37565"/>
        <label>1</label>
    </ligand>
</feature>
<evidence type="ECO:0000256" key="9">
    <source>
        <dbReference type="ARBA" id="ARBA00022989"/>
    </source>
</evidence>
<dbReference type="Proteomes" id="UP000610862">
    <property type="component" value="Unassembled WGS sequence"/>
</dbReference>
<feature type="transmembrane region" description="Helical" evidence="17">
    <location>
        <begin position="403"/>
        <end position="424"/>
    </location>
</feature>
<evidence type="ECO:0000256" key="10">
    <source>
        <dbReference type="ARBA" id="ARBA00023004"/>
    </source>
</evidence>
<evidence type="ECO:0000259" key="18">
    <source>
        <dbReference type="PROSITE" id="PS51711"/>
    </source>
</evidence>
<evidence type="ECO:0000256" key="4">
    <source>
        <dbReference type="ARBA" id="ARBA00022475"/>
    </source>
</evidence>
<dbReference type="CDD" id="cd01879">
    <property type="entry name" value="FeoB"/>
    <property type="match status" value="1"/>
</dbReference>
<feature type="transmembrane region" description="Helical" evidence="17">
    <location>
        <begin position="758"/>
        <end position="780"/>
    </location>
</feature>
<dbReference type="InterPro" id="IPR006073">
    <property type="entry name" value="GTP-bd"/>
</dbReference>
<accession>A0A926E542</accession>
<evidence type="ECO:0000256" key="17">
    <source>
        <dbReference type="RuleBase" id="RU362098"/>
    </source>
</evidence>
<evidence type="ECO:0000256" key="5">
    <source>
        <dbReference type="ARBA" id="ARBA00022496"/>
    </source>
</evidence>
<evidence type="ECO:0000256" key="1">
    <source>
        <dbReference type="ARBA" id="ARBA00003926"/>
    </source>
</evidence>
<evidence type="ECO:0000256" key="15">
    <source>
        <dbReference type="PIRSR" id="PIRSR603373-1"/>
    </source>
</evidence>
<proteinExistence type="inferred from homology"/>
<dbReference type="PRINTS" id="PR00326">
    <property type="entry name" value="GTP1OBG"/>
</dbReference>
<feature type="binding site" evidence="15">
    <location>
        <begin position="167"/>
        <end position="170"/>
    </location>
    <ligand>
        <name>GTP</name>
        <dbReference type="ChEBI" id="CHEBI:37565"/>
        <label>1</label>
    </ligand>
</feature>
<feature type="transmembrane region" description="Helical" evidence="17">
    <location>
        <begin position="670"/>
        <end position="690"/>
    </location>
</feature>
<dbReference type="AlphaFoldDB" id="A0A926E542"/>
<dbReference type="SUPFAM" id="SSF50037">
    <property type="entry name" value="C-terminal domain of transcriptional repressors"/>
    <property type="match status" value="1"/>
</dbReference>
<dbReference type="EMBL" id="JACRTA010000001">
    <property type="protein sequence ID" value="MBC8567532.1"/>
    <property type="molecule type" value="Genomic_DNA"/>
</dbReference>
<dbReference type="InterPro" id="IPR041069">
    <property type="entry name" value="FeoB_Cyto"/>
</dbReference>
<dbReference type="Pfam" id="PF07670">
    <property type="entry name" value="Gate"/>
    <property type="match status" value="2"/>
</dbReference>
<evidence type="ECO:0000256" key="14">
    <source>
        <dbReference type="NCBIfam" id="TIGR00437"/>
    </source>
</evidence>
<name>A0A926E542_9FIRM</name>
<evidence type="ECO:0000313" key="19">
    <source>
        <dbReference type="EMBL" id="MBC8567532.1"/>
    </source>
</evidence>
<dbReference type="InterPro" id="IPR038157">
    <property type="entry name" value="FeoA_core_dom"/>
</dbReference>
<comment type="function">
    <text evidence="1 17">Probable transporter of a GTP-driven Fe(2+) uptake system.</text>
</comment>
<keyword evidence="7 17" id="KW-0812">Transmembrane</keyword>
<evidence type="ECO:0000256" key="3">
    <source>
        <dbReference type="ARBA" id="ARBA00022448"/>
    </source>
</evidence>
<dbReference type="PANTHER" id="PTHR43185">
    <property type="entry name" value="FERROUS IRON TRANSPORT PROTEIN B"/>
    <property type="match status" value="1"/>
</dbReference>
<evidence type="ECO:0000256" key="11">
    <source>
        <dbReference type="ARBA" id="ARBA00023065"/>
    </source>
</evidence>
<keyword evidence="4" id="KW-1003">Cell membrane</keyword>
<evidence type="ECO:0000256" key="7">
    <source>
        <dbReference type="ARBA" id="ARBA00022692"/>
    </source>
</evidence>
<dbReference type="InterPro" id="IPR011642">
    <property type="entry name" value="Gate_dom"/>
</dbReference>
<evidence type="ECO:0000256" key="6">
    <source>
        <dbReference type="ARBA" id="ARBA00022519"/>
    </source>
</evidence>
<keyword evidence="10 17" id="KW-0408">Iron</keyword>
<keyword evidence="6" id="KW-0997">Cell inner membrane</keyword>
<feature type="transmembrane region" description="Helical" evidence="17">
    <location>
        <begin position="574"/>
        <end position="594"/>
    </location>
</feature>
<keyword evidence="5 17" id="KW-0410">Iron transport</keyword>
<dbReference type="Pfam" id="PF17910">
    <property type="entry name" value="FeoB_Cyto"/>
    <property type="match status" value="1"/>
</dbReference>
<dbReference type="InterPro" id="IPR008988">
    <property type="entry name" value="Transcriptional_repressor_C"/>
</dbReference>
<dbReference type="Pfam" id="PF02421">
    <property type="entry name" value="FeoB_N"/>
    <property type="match status" value="1"/>
</dbReference>
<keyword evidence="8 15" id="KW-0547">Nucleotide-binding</keyword>
<keyword evidence="20" id="KW-1185">Reference proteome</keyword>
<dbReference type="Pfam" id="PF07664">
    <property type="entry name" value="FeoB_C"/>
    <property type="match status" value="1"/>
</dbReference>
<keyword evidence="3 17" id="KW-0813">Transport</keyword>
<gene>
    <name evidence="19" type="primary">feoB</name>
    <name evidence="19" type="ORF">H8692_01995</name>
</gene>
<protein>
    <recommendedName>
        <fullName evidence="14 17">Ferrous iron transport protein B</fullName>
    </recommendedName>
</protein>
<feature type="transmembrane region" description="Helical" evidence="17">
    <location>
        <begin position="702"/>
        <end position="721"/>
    </location>
</feature>
<dbReference type="InterPro" id="IPR011640">
    <property type="entry name" value="Fe2_transport_prot_B_C"/>
</dbReference>
<evidence type="ECO:0000256" key="12">
    <source>
        <dbReference type="ARBA" id="ARBA00023134"/>
    </source>
</evidence>
<dbReference type="GO" id="GO:0005886">
    <property type="term" value="C:plasma membrane"/>
    <property type="evidence" value="ECO:0007669"/>
    <property type="project" value="UniProtKB-SubCell"/>
</dbReference>
<dbReference type="GO" id="GO:0015093">
    <property type="term" value="F:ferrous iron transmembrane transporter activity"/>
    <property type="evidence" value="ECO:0007669"/>
    <property type="project" value="UniProtKB-UniRule"/>
</dbReference>
<dbReference type="PROSITE" id="PS51711">
    <property type="entry name" value="G_FEOB"/>
    <property type="match status" value="1"/>
</dbReference>
<keyword evidence="16" id="KW-0479">Metal-binding</keyword>
<feature type="binding site" evidence="16">
    <location>
        <position position="136"/>
    </location>
    <ligand>
        <name>Mg(2+)</name>
        <dbReference type="ChEBI" id="CHEBI:18420"/>
        <label>2</label>
    </ligand>
</feature>
<keyword evidence="11" id="KW-0406">Ion transport</keyword>
<evidence type="ECO:0000256" key="13">
    <source>
        <dbReference type="ARBA" id="ARBA00023136"/>
    </source>
</evidence>
<feature type="binding site" evidence="15">
    <location>
        <begin position="147"/>
        <end position="151"/>
    </location>
    <ligand>
        <name>GTP</name>
        <dbReference type="ChEBI" id="CHEBI:37565"/>
        <label>1</label>
    </ligand>
</feature>
<comment type="subcellular location">
    <subcellularLocation>
        <location evidence="2">Cell inner membrane</location>
        <topology evidence="2">Multi-pass membrane protein</topology>
    </subcellularLocation>
    <subcellularLocation>
        <location evidence="17">Cell membrane</location>
        <topology evidence="17">Multi-pass membrane protein</topology>
    </subcellularLocation>
</comment>
<feature type="domain" description="FeoB-type G" evidence="18">
    <location>
        <begin position="115"/>
        <end position="276"/>
    </location>
</feature>
<dbReference type="RefSeq" id="WP_187525117.1">
    <property type="nucleotide sequence ID" value="NZ_JACRTA010000001.1"/>
</dbReference>
<dbReference type="FunFam" id="3.40.50.300:FF:000426">
    <property type="entry name" value="Ferrous iron transport protein B"/>
    <property type="match status" value="1"/>
</dbReference>
<evidence type="ECO:0000256" key="2">
    <source>
        <dbReference type="ARBA" id="ARBA00004429"/>
    </source>
</evidence>
<dbReference type="InterPro" id="IPR027417">
    <property type="entry name" value="P-loop_NTPase"/>
</dbReference>
<sequence length="782" mass="85053">MTLKELKIGKTATVISVGGEGALRQHFLDMGLIPGVKVTMVKHAPMGDPIELRLHGYELTLRKDDAAKITVHHVTDTDGTGKHANYERAVAHPGLGEGGKYHVKADEDPVPEGETLTFALAGNQNCGKTTLFNQLTGANQHVGNFPGVTVDRKDGVIKNHDDTMVTDLPGIYSMSPYSSEELVTRHFVLDDDPKGIINIVDATNIERNMYLTMQLMELDIPMVLAINMMDEVKDNGGSVRVNEMEQILGIPVVPISAAKAEGINELVDHAVHVARYQERPGRMDFCSSEEKGGAVHRCLHAIMHLIEDHAAKAGLPVRFAASKLAEGDDIILERLGLSLNEREMLEHIIIQMEEECGLDRAAAIADMRFSFIEKVCAATVIKPEKSKERSRSHKLDKVFTGKFTALPAFIGIMAVIFWLTFNVIGSFLSNWLDKGIGAVTELVDKALTALDVNSVIHSLVIDGIFNGVGSVLSFLPVIVTLFFFLSLLEDSGYMARVAFVMDKLLRKIGLSGRSIVPMLIGFGCTVPAVMASRTLPSERDRKMTILLTPFMSCSAKLPIYAFFTAAFFPGHGALVMIGLYITGIVIGILVSLLLKGTAFKGEPVPFVMELPNYRMPGARNVTFLLWEKAKDFMQRAFTVIFLATIAIWFLQTFDVHMNVVTDSKESMLAAISGVIAPVFIPLGFGDWRISTALMTGFMAKESVVSTLSVLFGSTGALVGAISPLTALSLLVFCLLYTPCVAAVASVKRELGGKWAIGVVAGQCTVAWLAAFIVKMIGMLIGY</sequence>
<feature type="transmembrane region" description="Helical" evidence="17">
    <location>
        <begin position="543"/>
        <end position="568"/>
    </location>
</feature>
<keyword evidence="9 17" id="KW-1133">Transmembrane helix</keyword>
<feature type="transmembrane region" description="Helical" evidence="17">
    <location>
        <begin position="464"/>
        <end position="488"/>
    </location>
</feature>
<feature type="transmembrane region" description="Helical" evidence="17">
    <location>
        <begin position="727"/>
        <end position="746"/>
    </location>
</feature>
<feature type="transmembrane region" description="Helical" evidence="17">
    <location>
        <begin position="508"/>
        <end position="531"/>
    </location>
</feature>
<dbReference type="PANTHER" id="PTHR43185:SF1">
    <property type="entry name" value="FE(2+) TRANSPORTER FEOB"/>
    <property type="match status" value="1"/>
</dbReference>